<keyword evidence="2" id="KW-1185">Reference proteome</keyword>
<evidence type="ECO:0000313" key="1">
    <source>
        <dbReference type="EMBL" id="GCF07527.1"/>
    </source>
</evidence>
<proteinExistence type="predicted"/>
<accession>A0A5A5T854</accession>
<dbReference type="RefSeq" id="WP_149400545.1">
    <property type="nucleotide sequence ID" value="NZ_BIXY01000011.1"/>
</dbReference>
<dbReference type="Proteomes" id="UP000322530">
    <property type="component" value="Unassembled WGS sequence"/>
</dbReference>
<name>A0A5A5T854_9CHLR</name>
<dbReference type="EMBL" id="BIXY01000011">
    <property type="protein sequence ID" value="GCF07527.1"/>
    <property type="molecule type" value="Genomic_DNA"/>
</dbReference>
<dbReference type="AlphaFoldDB" id="A0A5A5T854"/>
<reference evidence="1 2" key="1">
    <citation type="submission" date="2019-01" db="EMBL/GenBank/DDBJ databases">
        <title>Draft genome sequence of Dictyobacter sp. Uno17.</title>
        <authorList>
            <person name="Wang C.M."/>
            <person name="Zheng Y."/>
            <person name="Sakai Y."/>
            <person name="Abe K."/>
            <person name="Yokota A."/>
            <person name="Yabe S."/>
        </authorList>
    </citation>
    <scope>NUCLEOTIDE SEQUENCE [LARGE SCALE GENOMIC DNA]</scope>
    <source>
        <strain evidence="1 2">Uno17</strain>
    </source>
</reference>
<evidence type="ECO:0000313" key="2">
    <source>
        <dbReference type="Proteomes" id="UP000322530"/>
    </source>
</evidence>
<protein>
    <submittedName>
        <fullName evidence="1">Uncharacterized protein</fullName>
    </submittedName>
</protein>
<gene>
    <name evidence="1" type="ORF">KDI_10910</name>
</gene>
<sequence>MQSFKNAHPAWKRTKQVLGKLMIGFLLLSALFTSFGSGIASAHSAKTADKLSNGVTYTMYVDCSKGSAAVRAREIKNHECPAQTRIGTNGVLPQNQVGGPCGTSYIYGSGAGFGFANFAVGGKSTLGGIIAVAYTITWYGGLAGPGLTTGALSPFGSSIWNDGQEVLTGSGRITAVLSGGVTLKSGTICTFNNPNTNFNA</sequence>
<comment type="caution">
    <text evidence="1">The sequence shown here is derived from an EMBL/GenBank/DDBJ whole genome shotgun (WGS) entry which is preliminary data.</text>
</comment>
<organism evidence="1 2">
    <name type="scientific">Dictyobacter arantiisoli</name>
    <dbReference type="NCBI Taxonomy" id="2014874"/>
    <lineage>
        <taxon>Bacteria</taxon>
        <taxon>Bacillati</taxon>
        <taxon>Chloroflexota</taxon>
        <taxon>Ktedonobacteria</taxon>
        <taxon>Ktedonobacterales</taxon>
        <taxon>Dictyobacteraceae</taxon>
        <taxon>Dictyobacter</taxon>
    </lineage>
</organism>